<proteinExistence type="predicted"/>
<dbReference type="EMBL" id="JAPWTK010000009">
    <property type="protein sequence ID" value="KAJ8960172.1"/>
    <property type="molecule type" value="Genomic_DNA"/>
</dbReference>
<evidence type="ECO:0000313" key="1">
    <source>
        <dbReference type="EMBL" id="KAJ8960172.1"/>
    </source>
</evidence>
<dbReference type="GO" id="GO:0034472">
    <property type="term" value="P:snRNA 3'-end processing"/>
    <property type="evidence" value="ECO:0007669"/>
    <property type="project" value="TreeGrafter"/>
</dbReference>
<dbReference type="PANTHER" id="PTHR13532">
    <property type="match status" value="1"/>
</dbReference>
<dbReference type="GO" id="GO:0032039">
    <property type="term" value="C:integrator complex"/>
    <property type="evidence" value="ECO:0007669"/>
    <property type="project" value="InterPro"/>
</dbReference>
<keyword evidence="2" id="KW-1185">Reference proteome</keyword>
<accession>A0AAV8Z892</accession>
<dbReference type="AlphaFoldDB" id="A0AAV8Z892"/>
<dbReference type="Proteomes" id="UP001162162">
    <property type="component" value="Unassembled WGS sequence"/>
</dbReference>
<reference evidence="1" key="1">
    <citation type="journal article" date="2023" name="Insect Mol. Biol.">
        <title>Genome sequencing provides insights into the evolution of gene families encoding plant cell wall-degrading enzymes in longhorned beetles.</title>
        <authorList>
            <person name="Shin N.R."/>
            <person name="Okamura Y."/>
            <person name="Kirsch R."/>
            <person name="Pauchet Y."/>
        </authorList>
    </citation>
    <scope>NUCLEOTIDE SEQUENCE</scope>
    <source>
        <strain evidence="1">AMC_N1</strain>
    </source>
</reference>
<protein>
    <submittedName>
        <fullName evidence="1">Uncharacterized protein</fullName>
    </submittedName>
</protein>
<dbReference type="InterPro" id="IPR039841">
    <property type="entry name" value="INTS14"/>
</dbReference>
<gene>
    <name evidence="1" type="ORF">NQ318_003895</name>
</gene>
<name>A0AAV8Z892_9CUCU</name>
<dbReference type="PANTHER" id="PTHR13532:SF3">
    <property type="entry name" value="INTEGRATOR COMPLEX SUBUNIT 14"/>
    <property type="match status" value="1"/>
</dbReference>
<sequence length="72" mass="8001">MPTVILLDVSLSMTRPVQLNDGSETIRKQLAEIGINAFLDHLSVHSKLEFISLLDNLLLSFACQHGNPKLPF</sequence>
<organism evidence="1 2">
    <name type="scientific">Aromia moschata</name>
    <dbReference type="NCBI Taxonomy" id="1265417"/>
    <lineage>
        <taxon>Eukaryota</taxon>
        <taxon>Metazoa</taxon>
        <taxon>Ecdysozoa</taxon>
        <taxon>Arthropoda</taxon>
        <taxon>Hexapoda</taxon>
        <taxon>Insecta</taxon>
        <taxon>Pterygota</taxon>
        <taxon>Neoptera</taxon>
        <taxon>Endopterygota</taxon>
        <taxon>Coleoptera</taxon>
        <taxon>Polyphaga</taxon>
        <taxon>Cucujiformia</taxon>
        <taxon>Chrysomeloidea</taxon>
        <taxon>Cerambycidae</taxon>
        <taxon>Cerambycinae</taxon>
        <taxon>Callichromatini</taxon>
        <taxon>Aromia</taxon>
    </lineage>
</organism>
<evidence type="ECO:0000313" key="2">
    <source>
        <dbReference type="Proteomes" id="UP001162162"/>
    </source>
</evidence>
<comment type="caution">
    <text evidence="1">The sequence shown here is derived from an EMBL/GenBank/DDBJ whole genome shotgun (WGS) entry which is preliminary data.</text>
</comment>